<accession>A0A545U4V9</accession>
<evidence type="ECO:0000313" key="3">
    <source>
        <dbReference type="Proteomes" id="UP000315439"/>
    </source>
</evidence>
<dbReference type="InterPro" id="IPR014777">
    <property type="entry name" value="4pyrrole_Mease_sub1"/>
</dbReference>
<dbReference type="Pfam" id="PF00590">
    <property type="entry name" value="TP_methylase"/>
    <property type="match status" value="1"/>
</dbReference>
<dbReference type="EMBL" id="VIKS01000014">
    <property type="protein sequence ID" value="TQV84511.1"/>
    <property type="molecule type" value="Genomic_DNA"/>
</dbReference>
<evidence type="ECO:0000259" key="1">
    <source>
        <dbReference type="Pfam" id="PF00590"/>
    </source>
</evidence>
<sequence>MVEKDGGLVFVGTGILLGGHMTPRAREYITNADIVFMSVSSGIMEAWISDMNQDVRSLQVFYKEEVSRKETYNSMVNAILSEVRDGKRVCCVLYGHPGVFAYVSHRAIELARNEGFTAKMEPGISAEDCLVADLGIDPGKYGCQQYEATQFMLYQRKIDPSAYLILWQIGVAGDISLKKLETKSSHRKILLELLSEHYPDDHEVIVYEASSLPLSKTRIEKIPLNHLIDIKLHDYSTLVIPPSLPLSINSRVEEKLRQFSY</sequence>
<dbReference type="InterPro" id="IPR000878">
    <property type="entry name" value="4pyrrol_Mease"/>
</dbReference>
<proteinExistence type="predicted"/>
<dbReference type="SUPFAM" id="SSF53790">
    <property type="entry name" value="Tetrapyrrole methylase"/>
    <property type="match status" value="1"/>
</dbReference>
<dbReference type="Proteomes" id="UP000315439">
    <property type="component" value="Unassembled WGS sequence"/>
</dbReference>
<dbReference type="CDD" id="cd19916">
    <property type="entry name" value="OphMA_like"/>
    <property type="match status" value="1"/>
</dbReference>
<dbReference type="OrthoDB" id="1459304at2"/>
<reference evidence="2 3" key="1">
    <citation type="submission" date="2019-07" db="EMBL/GenBank/DDBJ databases">
        <title>Draft genome for Aliikangiella sp. M105.</title>
        <authorList>
            <person name="Wang G."/>
        </authorList>
    </citation>
    <scope>NUCLEOTIDE SEQUENCE [LARGE SCALE GENOMIC DNA]</scope>
    <source>
        <strain evidence="2 3">M105</strain>
    </source>
</reference>
<gene>
    <name evidence="2" type="ORF">FLL46_23135</name>
</gene>
<comment type="caution">
    <text evidence="2">The sequence shown here is derived from an EMBL/GenBank/DDBJ whole genome shotgun (WGS) entry which is preliminary data.</text>
</comment>
<dbReference type="Gene3D" id="3.40.1010.10">
    <property type="entry name" value="Cobalt-precorrin-4 Transmethylase, Domain 1"/>
    <property type="match status" value="1"/>
</dbReference>
<dbReference type="RefSeq" id="WP_142934191.1">
    <property type="nucleotide sequence ID" value="NZ_ML660170.1"/>
</dbReference>
<name>A0A545U4V9_9GAMM</name>
<dbReference type="AlphaFoldDB" id="A0A545U4V9"/>
<evidence type="ECO:0000313" key="2">
    <source>
        <dbReference type="EMBL" id="TQV84511.1"/>
    </source>
</evidence>
<organism evidence="2 3">
    <name type="scientific">Aliikangiella coralliicola</name>
    <dbReference type="NCBI Taxonomy" id="2592383"/>
    <lineage>
        <taxon>Bacteria</taxon>
        <taxon>Pseudomonadati</taxon>
        <taxon>Pseudomonadota</taxon>
        <taxon>Gammaproteobacteria</taxon>
        <taxon>Oceanospirillales</taxon>
        <taxon>Pleioneaceae</taxon>
        <taxon>Aliikangiella</taxon>
    </lineage>
</organism>
<keyword evidence="3" id="KW-1185">Reference proteome</keyword>
<dbReference type="GO" id="GO:0008168">
    <property type="term" value="F:methyltransferase activity"/>
    <property type="evidence" value="ECO:0007669"/>
    <property type="project" value="InterPro"/>
</dbReference>
<feature type="domain" description="Tetrapyrrole methylase" evidence="1">
    <location>
        <begin position="8"/>
        <end position="216"/>
    </location>
</feature>
<dbReference type="InterPro" id="IPR035996">
    <property type="entry name" value="4pyrrol_Methylase_sf"/>
</dbReference>
<protein>
    <recommendedName>
        <fullName evidence="1">Tetrapyrrole methylase domain-containing protein</fullName>
    </recommendedName>
</protein>